<dbReference type="Proteomes" id="UP000218231">
    <property type="component" value="Unassembled WGS sequence"/>
</dbReference>
<keyword evidence="3" id="KW-1185">Reference proteome</keyword>
<dbReference type="EMBL" id="LIAE01009403">
    <property type="protein sequence ID" value="PAV69904.1"/>
    <property type="molecule type" value="Genomic_DNA"/>
</dbReference>
<organism evidence="2 3">
    <name type="scientific">Diploscapter pachys</name>
    <dbReference type="NCBI Taxonomy" id="2018661"/>
    <lineage>
        <taxon>Eukaryota</taxon>
        <taxon>Metazoa</taxon>
        <taxon>Ecdysozoa</taxon>
        <taxon>Nematoda</taxon>
        <taxon>Chromadorea</taxon>
        <taxon>Rhabditida</taxon>
        <taxon>Rhabditina</taxon>
        <taxon>Rhabditomorpha</taxon>
        <taxon>Rhabditoidea</taxon>
        <taxon>Rhabditidae</taxon>
        <taxon>Diploscapter</taxon>
    </lineage>
</organism>
<evidence type="ECO:0000313" key="2">
    <source>
        <dbReference type="EMBL" id="PAV69904.1"/>
    </source>
</evidence>
<dbReference type="AlphaFoldDB" id="A0A2A2K7J5"/>
<gene>
    <name evidence="2" type="ORF">WR25_13688</name>
</gene>
<evidence type="ECO:0000256" key="1">
    <source>
        <dbReference type="SAM" id="MobiDB-lite"/>
    </source>
</evidence>
<proteinExistence type="predicted"/>
<accession>A0A2A2K7J5</accession>
<feature type="region of interest" description="Disordered" evidence="1">
    <location>
        <begin position="74"/>
        <end position="110"/>
    </location>
</feature>
<sequence length="110" mass="12367">MVRLDRMVHHLFHRMHVERTRRHDDQTQRIGDQIDQRMVGEQARIFAEHRRRLGVLDMRAPAAAPPMMSISCGIASNTGPRAPPVMAKPPNTMPSRTTRPIAGNTVGTPV</sequence>
<name>A0A2A2K7J5_9BILA</name>
<protein>
    <submittedName>
        <fullName evidence="2">Uncharacterized protein</fullName>
    </submittedName>
</protein>
<comment type="caution">
    <text evidence="2">The sequence shown here is derived from an EMBL/GenBank/DDBJ whole genome shotgun (WGS) entry which is preliminary data.</text>
</comment>
<evidence type="ECO:0000313" key="3">
    <source>
        <dbReference type="Proteomes" id="UP000218231"/>
    </source>
</evidence>
<reference evidence="2 3" key="1">
    <citation type="journal article" date="2017" name="Curr. Biol.">
        <title>Genome architecture and evolution of a unichromosomal asexual nematode.</title>
        <authorList>
            <person name="Fradin H."/>
            <person name="Zegar C."/>
            <person name="Gutwein M."/>
            <person name="Lucas J."/>
            <person name="Kovtun M."/>
            <person name="Corcoran D."/>
            <person name="Baugh L.R."/>
            <person name="Kiontke K."/>
            <person name="Gunsalus K."/>
            <person name="Fitch D.H."/>
            <person name="Piano F."/>
        </authorList>
    </citation>
    <scope>NUCLEOTIDE SEQUENCE [LARGE SCALE GENOMIC DNA]</scope>
    <source>
        <strain evidence="2">PF1309</strain>
    </source>
</reference>